<feature type="transmembrane region" description="Helical" evidence="1">
    <location>
        <begin position="12"/>
        <end position="33"/>
    </location>
</feature>
<sequence length="48" mass="4923">MFKYLFNHESLLISLGSMATLAAFALLGCYAALSGIGRLISSALGTGA</sequence>
<gene>
    <name evidence="2" type="ORF">Q0031_15165</name>
</gene>
<dbReference type="AlphaFoldDB" id="A0AAP5C5D0"/>
<protein>
    <submittedName>
        <fullName evidence="2">Uncharacterized protein</fullName>
    </submittedName>
</protein>
<dbReference type="EMBL" id="JAVIAC010000007">
    <property type="protein sequence ID" value="MDQ7953121.1"/>
    <property type="molecule type" value="Genomic_DNA"/>
</dbReference>
<proteinExistence type="predicted"/>
<dbReference type="PROSITE" id="PS51257">
    <property type="entry name" value="PROKAR_LIPOPROTEIN"/>
    <property type="match status" value="1"/>
</dbReference>
<reference evidence="2" key="1">
    <citation type="submission" date="2023-07" db="EMBL/GenBank/DDBJ databases">
        <authorList>
            <person name="Shahid S."/>
            <person name="Akbar M.Y."/>
            <person name="Ajmal W."/>
            <person name="Ansari A."/>
            <person name="Ghazanfar S."/>
        </authorList>
    </citation>
    <scope>NUCLEOTIDE SEQUENCE</scope>
    <source>
        <strain evidence="2">NIGAB</strain>
    </source>
</reference>
<dbReference type="Proteomes" id="UP001240529">
    <property type="component" value="Unassembled WGS sequence"/>
</dbReference>
<keyword evidence="1" id="KW-0472">Membrane</keyword>
<evidence type="ECO:0000313" key="3">
    <source>
        <dbReference type="Proteomes" id="UP001240529"/>
    </source>
</evidence>
<organism evidence="2 3">
    <name type="scientific">Stenotrophomonas geniculata</name>
    <dbReference type="NCBI Taxonomy" id="86188"/>
    <lineage>
        <taxon>Bacteria</taxon>
        <taxon>Pseudomonadati</taxon>
        <taxon>Pseudomonadota</taxon>
        <taxon>Gammaproteobacteria</taxon>
        <taxon>Lysobacterales</taxon>
        <taxon>Lysobacteraceae</taxon>
        <taxon>Stenotrophomonas</taxon>
    </lineage>
</organism>
<keyword evidence="1" id="KW-0812">Transmembrane</keyword>
<evidence type="ECO:0000256" key="1">
    <source>
        <dbReference type="SAM" id="Phobius"/>
    </source>
</evidence>
<dbReference type="RefSeq" id="WP_175422531.1">
    <property type="nucleotide sequence ID" value="NZ_JAUZEA010000007.1"/>
</dbReference>
<accession>A0AAP5C5D0</accession>
<evidence type="ECO:0000313" key="2">
    <source>
        <dbReference type="EMBL" id="MDQ7953121.1"/>
    </source>
</evidence>
<name>A0AAP5C5D0_9GAMM</name>
<keyword evidence="1" id="KW-1133">Transmembrane helix</keyword>
<comment type="caution">
    <text evidence="2">The sequence shown here is derived from an EMBL/GenBank/DDBJ whole genome shotgun (WGS) entry which is preliminary data.</text>
</comment>